<keyword evidence="4 6" id="KW-1133">Transmembrane helix</keyword>
<evidence type="ECO:0000256" key="3">
    <source>
        <dbReference type="ARBA" id="ARBA00022692"/>
    </source>
</evidence>
<feature type="transmembrane region" description="Helical" evidence="6">
    <location>
        <begin position="232"/>
        <end position="254"/>
    </location>
</feature>
<reference evidence="7 8" key="1">
    <citation type="submission" date="2022-10" db="EMBL/GenBank/DDBJ databases">
        <title>Draft genome assembly of moderately radiation resistant bacterium Metabacillus halosaccharovorans.</title>
        <authorList>
            <person name="Pal S."/>
            <person name="Gopinathan A."/>
        </authorList>
    </citation>
    <scope>NUCLEOTIDE SEQUENCE [LARGE SCALE GENOMIC DNA]</scope>
    <source>
        <strain evidence="7 8">VITHBRA001</strain>
    </source>
</reference>
<dbReference type="PANTHER" id="PTHR21716">
    <property type="entry name" value="TRANSMEMBRANE PROTEIN"/>
    <property type="match status" value="1"/>
</dbReference>
<feature type="transmembrane region" description="Helical" evidence="6">
    <location>
        <begin position="6"/>
        <end position="36"/>
    </location>
</feature>
<dbReference type="RefSeq" id="WP_264142204.1">
    <property type="nucleotide sequence ID" value="NZ_JAOYEY010000031.1"/>
</dbReference>
<organism evidence="7 8">
    <name type="scientific">Metabacillus halosaccharovorans</name>
    <dbReference type="NCBI Taxonomy" id="930124"/>
    <lineage>
        <taxon>Bacteria</taxon>
        <taxon>Bacillati</taxon>
        <taxon>Bacillota</taxon>
        <taxon>Bacilli</taxon>
        <taxon>Bacillales</taxon>
        <taxon>Bacillaceae</taxon>
        <taxon>Metabacillus</taxon>
    </lineage>
</organism>
<dbReference type="InterPro" id="IPR014227">
    <property type="entry name" value="YtvI-like"/>
</dbReference>
<evidence type="ECO:0000256" key="5">
    <source>
        <dbReference type="ARBA" id="ARBA00023136"/>
    </source>
</evidence>
<dbReference type="Pfam" id="PF01594">
    <property type="entry name" value="AI-2E_transport"/>
    <property type="match status" value="1"/>
</dbReference>
<feature type="transmembrane region" description="Helical" evidence="6">
    <location>
        <begin position="146"/>
        <end position="169"/>
    </location>
</feature>
<dbReference type="EMBL" id="JAOYEY010000031">
    <property type="protein sequence ID" value="MCV9885420.1"/>
    <property type="molecule type" value="Genomic_DNA"/>
</dbReference>
<gene>
    <name evidence="7" type="primary">ytvI</name>
    <name evidence="7" type="ORF">OIH86_07125</name>
</gene>
<protein>
    <submittedName>
        <fullName evidence="7">Sporulation integral membrane protein YtvI</fullName>
    </submittedName>
</protein>
<dbReference type="InterPro" id="IPR002549">
    <property type="entry name" value="AI-2E-like"/>
</dbReference>
<evidence type="ECO:0000256" key="2">
    <source>
        <dbReference type="ARBA" id="ARBA00009773"/>
    </source>
</evidence>
<dbReference type="Proteomes" id="UP001526147">
    <property type="component" value="Unassembled WGS sequence"/>
</dbReference>
<keyword evidence="3 6" id="KW-0812">Transmembrane</keyword>
<dbReference type="NCBIfam" id="TIGR02872">
    <property type="entry name" value="spore_ytvI"/>
    <property type="match status" value="1"/>
</dbReference>
<sequence length="345" mass="38559">MSYKKIIFLTVTIGIIIFLIPYCIPIILALLTAILLEPAIQVGIRSLKIKRQLSVTIVFILFLLIFGLSGYWIITTLVVQLLDVTKNFPDYYYLFADEAQELFKHFQGYYIQIPNEYLSTIQQGIESLKDFVLGLATSITKNLFDFIASIPLILVHTIIYLVAMFLFCLDLPKIKIRVLSIFSDSSREKIDLVVSQLLKAFIGFFKAQIIFCFITFVLSFVGLLILKVEYALVLSLCVVLVDILPILGAGSFLVPWAIYNFVFGSTHLGIGLIILFVVITIVRRVIEPKILGASIGISALSALISMYIGFELIGFIGLIIGPALIIILQALYQAGFIKIGKLNKI</sequence>
<feature type="transmembrane region" description="Helical" evidence="6">
    <location>
        <begin position="207"/>
        <end position="226"/>
    </location>
</feature>
<comment type="similarity">
    <text evidence="2">Belongs to the autoinducer-2 exporter (AI-2E) (TC 2.A.86) family.</text>
</comment>
<evidence type="ECO:0000313" key="8">
    <source>
        <dbReference type="Proteomes" id="UP001526147"/>
    </source>
</evidence>
<proteinExistence type="inferred from homology"/>
<evidence type="ECO:0000256" key="6">
    <source>
        <dbReference type="SAM" id="Phobius"/>
    </source>
</evidence>
<accession>A0ABT3DEC8</accession>
<keyword evidence="5 6" id="KW-0472">Membrane</keyword>
<comment type="subcellular location">
    <subcellularLocation>
        <location evidence="1">Membrane</location>
        <topology evidence="1">Multi-pass membrane protein</topology>
    </subcellularLocation>
</comment>
<evidence type="ECO:0000313" key="7">
    <source>
        <dbReference type="EMBL" id="MCV9885420.1"/>
    </source>
</evidence>
<feature type="transmembrane region" description="Helical" evidence="6">
    <location>
        <begin position="261"/>
        <end position="286"/>
    </location>
</feature>
<dbReference type="PANTHER" id="PTHR21716:SF68">
    <property type="entry name" value="TRANSPORT PROTEIN YTVI-RELATED"/>
    <property type="match status" value="1"/>
</dbReference>
<name>A0ABT3DEC8_9BACI</name>
<feature type="transmembrane region" description="Helical" evidence="6">
    <location>
        <begin position="306"/>
        <end position="332"/>
    </location>
</feature>
<feature type="transmembrane region" description="Helical" evidence="6">
    <location>
        <begin position="57"/>
        <end position="82"/>
    </location>
</feature>
<evidence type="ECO:0000256" key="4">
    <source>
        <dbReference type="ARBA" id="ARBA00022989"/>
    </source>
</evidence>
<evidence type="ECO:0000256" key="1">
    <source>
        <dbReference type="ARBA" id="ARBA00004141"/>
    </source>
</evidence>
<keyword evidence="8" id="KW-1185">Reference proteome</keyword>
<comment type="caution">
    <text evidence="7">The sequence shown here is derived from an EMBL/GenBank/DDBJ whole genome shotgun (WGS) entry which is preliminary data.</text>
</comment>